<dbReference type="Pfam" id="PF02540">
    <property type="entry name" value="NAD_synthase"/>
    <property type="match status" value="1"/>
</dbReference>
<evidence type="ECO:0000256" key="9">
    <source>
        <dbReference type="RuleBase" id="RU003811"/>
    </source>
</evidence>
<dbReference type="Gene3D" id="3.60.110.10">
    <property type="entry name" value="Carbon-nitrogen hydrolase"/>
    <property type="match status" value="1"/>
</dbReference>
<dbReference type="PIRSF" id="PIRSF006630">
    <property type="entry name" value="NADS_GAT"/>
    <property type="match status" value="1"/>
</dbReference>
<feature type="active site" description="Nucleophile; for glutaminase activity" evidence="7">
    <location>
        <position position="176"/>
    </location>
</feature>
<feature type="binding site" evidence="7">
    <location>
        <begin position="360"/>
        <end position="367"/>
    </location>
    <ligand>
        <name>ATP</name>
        <dbReference type="ChEBI" id="CHEBI:30616"/>
    </ligand>
</feature>
<keyword evidence="5 7" id="KW-0067">ATP-binding</keyword>
<evidence type="ECO:0000256" key="7">
    <source>
        <dbReference type="HAMAP-Rule" id="MF_02090"/>
    </source>
</evidence>
<dbReference type="InterPro" id="IPR003010">
    <property type="entry name" value="C-N_Hydrolase"/>
</dbReference>
<feature type="binding site" evidence="7">
    <location>
        <position position="475"/>
    </location>
    <ligand>
        <name>deamido-NAD(+)</name>
        <dbReference type="ChEBI" id="CHEBI:58437"/>
        <note>ligand shared between two neighboring subunits</note>
    </ligand>
</feature>
<dbReference type="InterPro" id="IPR022310">
    <property type="entry name" value="NAD/GMP_synthase"/>
</dbReference>
<name>A0ABY5ZLC4_9BACT</name>
<dbReference type="RefSeq" id="WP_260748230.1">
    <property type="nucleotide sequence ID" value="NZ_CP092109.1"/>
</dbReference>
<dbReference type="EC" id="6.3.5.1" evidence="7 8"/>
<feature type="binding site" evidence="7">
    <location>
        <position position="470"/>
    </location>
    <ligand>
        <name>ATP</name>
        <dbReference type="ChEBI" id="CHEBI:30616"/>
    </ligand>
</feature>
<evidence type="ECO:0000313" key="11">
    <source>
        <dbReference type="EMBL" id="UWZ79878.1"/>
    </source>
</evidence>
<comment type="caution">
    <text evidence="7">Lacks conserved residue(s) required for the propagation of feature annotation.</text>
</comment>
<dbReference type="InterPro" id="IPR014729">
    <property type="entry name" value="Rossmann-like_a/b/a_fold"/>
</dbReference>
<protein>
    <recommendedName>
        <fullName evidence="7 8">Glutamine-dependent NAD(+) synthetase</fullName>
        <ecNumber evidence="7 8">6.3.5.1</ecNumber>
    </recommendedName>
    <alternativeName>
        <fullName evidence="7 8">NAD(+) synthase [glutamine-hydrolyzing]</fullName>
    </alternativeName>
</protein>
<dbReference type="InterPro" id="IPR014445">
    <property type="entry name" value="Gln-dep_NAD_synthase"/>
</dbReference>
<dbReference type="InterPro" id="IPR003694">
    <property type="entry name" value="NAD_synthase"/>
</dbReference>
<feature type="binding site" evidence="7">
    <location>
        <position position="203"/>
    </location>
    <ligand>
        <name>L-glutamine</name>
        <dbReference type="ChEBI" id="CHEBI:58359"/>
    </ligand>
</feature>
<evidence type="ECO:0000256" key="5">
    <source>
        <dbReference type="ARBA" id="ARBA00022840"/>
    </source>
</evidence>
<dbReference type="PANTHER" id="PTHR23090">
    <property type="entry name" value="NH 3 /GLUTAMINE-DEPENDENT NAD + SYNTHETASE"/>
    <property type="match status" value="1"/>
</dbReference>
<evidence type="ECO:0000256" key="1">
    <source>
        <dbReference type="ARBA" id="ARBA00005188"/>
    </source>
</evidence>
<dbReference type="InterPro" id="IPR036526">
    <property type="entry name" value="C-N_Hydrolase_sf"/>
</dbReference>
<dbReference type="PANTHER" id="PTHR23090:SF9">
    <property type="entry name" value="GLUTAMINE-DEPENDENT NAD(+) SYNTHETASE"/>
    <property type="match status" value="1"/>
</dbReference>
<evidence type="ECO:0000256" key="2">
    <source>
        <dbReference type="ARBA" id="ARBA00007145"/>
    </source>
</evidence>
<dbReference type="InterPro" id="IPR041856">
    <property type="entry name" value="NAD+_synth_C"/>
</dbReference>
<dbReference type="EMBL" id="CP092109">
    <property type="protein sequence ID" value="UWZ79878.1"/>
    <property type="molecule type" value="Genomic_DNA"/>
</dbReference>
<dbReference type="Pfam" id="PF00795">
    <property type="entry name" value="CN_hydrolase"/>
    <property type="match status" value="1"/>
</dbReference>
<comment type="similarity">
    <text evidence="9">Belongs to the NAD synthetase family.</text>
</comment>
<dbReference type="PROSITE" id="PS50263">
    <property type="entry name" value="CN_HYDROLASE"/>
    <property type="match status" value="1"/>
</dbReference>
<feature type="domain" description="CN hydrolase" evidence="10">
    <location>
        <begin position="11"/>
        <end position="276"/>
    </location>
</feature>
<keyword evidence="3 7" id="KW-0436">Ligase</keyword>
<dbReference type="SUPFAM" id="SSF56317">
    <property type="entry name" value="Carbon-nitrogen hydrolase"/>
    <property type="match status" value="1"/>
</dbReference>
<evidence type="ECO:0000256" key="6">
    <source>
        <dbReference type="ARBA" id="ARBA00023027"/>
    </source>
</evidence>
<gene>
    <name evidence="7" type="primary">nadE</name>
    <name evidence="11" type="ORF">L9S41_00425</name>
</gene>
<evidence type="ECO:0000256" key="8">
    <source>
        <dbReference type="PIRNR" id="PIRNR006630"/>
    </source>
</evidence>
<comment type="pathway">
    <text evidence="1 7 8">Cofactor biosynthesis; NAD(+) biosynthesis; NAD(+) from deamido-NAD(+) (L-Gln route): step 1/1.</text>
</comment>
<dbReference type="Gene3D" id="1.10.10.1140">
    <property type="entry name" value="Glutamine-dependent NAD+ synthetase, C-terminal domain"/>
    <property type="match status" value="1"/>
</dbReference>
<accession>A0ABY5ZLC4</accession>
<reference evidence="11" key="1">
    <citation type="journal article" date="2022" name="Environ. Microbiol.">
        <title>Geoalkalibacter halelectricus SAP #1 sp. nov. possessing extracellular electron transfer and mineral#reducing capabilities from a haloalkaline environment.</title>
        <authorList>
            <person name="Yadav S."/>
            <person name="Singh R."/>
            <person name="Sundharam S.S."/>
            <person name="Chaudhary S."/>
            <person name="Krishnamurthi S."/>
            <person name="Patil S.A."/>
        </authorList>
    </citation>
    <scope>NUCLEOTIDE SEQUENCE</scope>
    <source>
        <strain evidence="11">SAP-1</strain>
    </source>
</reference>
<proteinExistence type="inferred from homology"/>
<dbReference type="NCBIfam" id="TIGR00552">
    <property type="entry name" value="nadE"/>
    <property type="match status" value="1"/>
</dbReference>
<dbReference type="GO" id="GO:0008795">
    <property type="term" value="F:NAD+ synthase activity"/>
    <property type="evidence" value="ECO:0007669"/>
    <property type="project" value="UniProtKB-EC"/>
</dbReference>
<evidence type="ECO:0000313" key="12">
    <source>
        <dbReference type="Proteomes" id="UP001060414"/>
    </source>
</evidence>
<dbReference type="CDD" id="cd07570">
    <property type="entry name" value="GAT_Gln-NAD-synth"/>
    <property type="match status" value="1"/>
</dbReference>
<comment type="catalytic activity">
    <reaction evidence="7 8">
        <text>deamido-NAD(+) + L-glutamine + ATP + H2O = L-glutamate + AMP + diphosphate + NAD(+) + H(+)</text>
        <dbReference type="Rhea" id="RHEA:24384"/>
        <dbReference type="ChEBI" id="CHEBI:15377"/>
        <dbReference type="ChEBI" id="CHEBI:15378"/>
        <dbReference type="ChEBI" id="CHEBI:29985"/>
        <dbReference type="ChEBI" id="CHEBI:30616"/>
        <dbReference type="ChEBI" id="CHEBI:33019"/>
        <dbReference type="ChEBI" id="CHEBI:57540"/>
        <dbReference type="ChEBI" id="CHEBI:58359"/>
        <dbReference type="ChEBI" id="CHEBI:58437"/>
        <dbReference type="ChEBI" id="CHEBI:456215"/>
        <dbReference type="EC" id="6.3.5.1"/>
    </reaction>
</comment>
<evidence type="ECO:0000259" key="10">
    <source>
        <dbReference type="PROSITE" id="PS50263"/>
    </source>
</evidence>
<feature type="binding site" evidence="7">
    <location>
        <position position="446"/>
    </location>
    <ligand>
        <name>deamido-NAD(+)</name>
        <dbReference type="ChEBI" id="CHEBI:58437"/>
        <note>ligand shared between two neighboring subunits</note>
    </ligand>
</feature>
<dbReference type="SUPFAM" id="SSF52402">
    <property type="entry name" value="Adenine nucleotide alpha hydrolases-like"/>
    <property type="match status" value="1"/>
</dbReference>
<dbReference type="Proteomes" id="UP001060414">
    <property type="component" value="Chromosome"/>
</dbReference>
<sequence length="656" mass="72011">MKTSCAVMGYLRLGVSTPALRVADVAFNTGEILKVIDGLHEQGAQLAVFPELCLTGYTCGDLFYQDLLLERAAEALPRIAAHAAERNLAVVVGLPLRQGGFLFNCAAFLAEGRILGLVPKTYLPNTNEFYEERWFASAREALAKEVRVGEHQVPFGTDLLFRWKRHPDCLVGVEICEDLWSVQPPSCAQALAGATVLVNPSASPEILGKQDYRRALVQSQSARCLAAYAYASAGSGESSTDLVYAGHSLIAENGQVLAESERFCFESRWAVSDVDLLRLRQERLRNNAFSAQLPPGTWRVVEFDSGDPPLGVLLREVAARPFVPSGERERSARCREIFALQTTALATRLRHTGSRQVVIGISGGLDSTLALLVTAAAFDKLGLDRQGILALTLPGFGTTARTRGNAEKLAEILGVSLRVISIDAAVRGHFKDIGHDGETHDITFENAQARERTQILMNVANAVRGLVIGTGDLSELALGWCTYNADHMSMYGVNAGVPKTLVRHLVEWCAQSEFSGAAADILHDICATPVSPELLPPDAEGAIRQKTEEHLGPYLLHDFFLFQAVRMQFPPRRILFLAEQVFAEQFRRAELLEWLKTFYRRFFSQQFKRSCLPDGPKIGTLALSPRGDWRMPSDASAALWLAELEALEAENHIGPD</sequence>
<dbReference type="HAMAP" id="MF_02090">
    <property type="entry name" value="NadE_glutamine_dep"/>
    <property type="match status" value="1"/>
</dbReference>
<feature type="binding site" evidence="7">
    <location>
        <position position="608"/>
    </location>
    <ligand>
        <name>deamido-NAD(+)</name>
        <dbReference type="ChEBI" id="CHEBI:58437"/>
        <note>ligand shared between two neighboring subunits</note>
    </ligand>
</feature>
<comment type="similarity">
    <text evidence="2 7 8">In the C-terminal section; belongs to the NAD synthetase family.</text>
</comment>
<feature type="active site" description="For glutaminase activity" evidence="7">
    <location>
        <position position="120"/>
    </location>
</feature>
<dbReference type="Gene3D" id="3.40.50.620">
    <property type="entry name" value="HUPs"/>
    <property type="match status" value="1"/>
</dbReference>
<evidence type="ECO:0000256" key="3">
    <source>
        <dbReference type="ARBA" id="ARBA00022598"/>
    </source>
</evidence>
<feature type="active site" description="Proton acceptor; for glutaminase activity" evidence="7">
    <location>
        <position position="51"/>
    </location>
</feature>
<evidence type="ECO:0000256" key="4">
    <source>
        <dbReference type="ARBA" id="ARBA00022741"/>
    </source>
</evidence>
<keyword evidence="4 7" id="KW-0547">Nucleotide-binding</keyword>
<dbReference type="NCBIfam" id="NF002730">
    <property type="entry name" value="PRK02628.1"/>
    <property type="match status" value="1"/>
</dbReference>
<keyword evidence="12" id="KW-1185">Reference proteome</keyword>
<keyword evidence="6 7" id="KW-0520">NAD</keyword>
<organism evidence="11 12">
    <name type="scientific">Geoalkalibacter halelectricus</name>
    <dbReference type="NCBI Taxonomy" id="2847045"/>
    <lineage>
        <taxon>Bacteria</taxon>
        <taxon>Pseudomonadati</taxon>
        <taxon>Thermodesulfobacteriota</taxon>
        <taxon>Desulfuromonadia</taxon>
        <taxon>Desulfuromonadales</taxon>
        <taxon>Geoalkalibacteraceae</taxon>
        <taxon>Geoalkalibacter</taxon>
    </lineage>
</organism>
<feature type="binding site" evidence="7">
    <location>
        <position position="209"/>
    </location>
    <ligand>
        <name>L-glutamine</name>
        <dbReference type="ChEBI" id="CHEBI:58359"/>
    </ligand>
</feature>
<comment type="function">
    <text evidence="7">Catalyzes the ATP-dependent amidation of deamido-NAD to form NAD. Uses L-glutamine as a nitrogen source.</text>
</comment>
<dbReference type="CDD" id="cd00553">
    <property type="entry name" value="NAD_synthase"/>
    <property type="match status" value="1"/>
</dbReference>
<feature type="binding site" evidence="7">
    <location>
        <begin position="480"/>
        <end position="483"/>
    </location>
    <ligand>
        <name>deamido-NAD(+)</name>
        <dbReference type="ChEBI" id="CHEBI:58437"/>
        <note>ligand shared between two neighboring subunits</note>
    </ligand>
</feature>